<feature type="transmembrane region" description="Helical" evidence="8">
    <location>
        <begin position="287"/>
        <end position="304"/>
    </location>
</feature>
<reference evidence="9 10" key="1">
    <citation type="journal article" date="2019" name="Int. J. Syst. Evol. Microbiol.">
        <title>The Global Catalogue of Microorganisms (GCM) 10K type strain sequencing project: providing services to taxonomists for standard genome sequencing and annotation.</title>
        <authorList>
            <consortium name="The Broad Institute Genomics Platform"/>
            <consortium name="The Broad Institute Genome Sequencing Center for Infectious Disease"/>
            <person name="Wu L."/>
            <person name="Ma J."/>
        </authorList>
    </citation>
    <scope>NUCLEOTIDE SEQUENCE [LARGE SCALE GENOMIC DNA]</scope>
    <source>
        <strain evidence="9 10">JCM 16227</strain>
    </source>
</reference>
<comment type="caution">
    <text evidence="9">The sequence shown here is derived from an EMBL/GenBank/DDBJ whole genome shotgun (WGS) entry which is preliminary data.</text>
</comment>
<evidence type="ECO:0000256" key="8">
    <source>
        <dbReference type="SAM" id="Phobius"/>
    </source>
</evidence>
<dbReference type="PANTHER" id="PTHR21716">
    <property type="entry name" value="TRANSMEMBRANE PROTEIN"/>
    <property type="match status" value="1"/>
</dbReference>
<sequence length="381" mass="40643">MSAEPGDRPSPNDPSWAAAQVHPGVRAAAAWTWRLLILAAGLYALGKLFLFAQEVFVPVAVAILLSALLVPLVGWLERHRIPRSVGVLTAVVATFAIIAAGLTFVVQQLIVGIPRMSGDIADSISKTRNWLETGPLHMDSENLRNVSNDMIDWLKAHEASIATGALDTATVATKLVTAALLTVFLLIFFLYDGHRIWEFVTRIVPSAHREHVRGAGDAGYRTLQSYVRATVLVAFIDAVFIGIGLAILRVPMVMPLMALIFLGAFIPIVGSVAAGSLAVLVALATHGWFTAVLVVVVLIVVMQVEGHVLQPFLLGRSVKLHPVAVILVIAIGLMVAGIVGGLLAVPLLAFANTAVSFRPQEGLDQDWLLEEPVDVSGGENP</sequence>
<proteinExistence type="inferred from homology"/>
<keyword evidence="5 8" id="KW-0812">Transmembrane</keyword>
<dbReference type="RefSeq" id="WP_006897413.1">
    <property type="nucleotide sequence ID" value="NZ_BAAARB010000002.1"/>
</dbReference>
<keyword evidence="3" id="KW-0813">Transport</keyword>
<feature type="transmembrane region" description="Helical" evidence="8">
    <location>
        <begin position="171"/>
        <end position="191"/>
    </location>
</feature>
<protein>
    <submittedName>
        <fullName evidence="9">AI-2E family transporter</fullName>
    </submittedName>
</protein>
<dbReference type="PANTHER" id="PTHR21716:SF53">
    <property type="entry name" value="PERMEASE PERM-RELATED"/>
    <property type="match status" value="1"/>
</dbReference>
<feature type="transmembrane region" description="Helical" evidence="8">
    <location>
        <begin position="256"/>
        <end position="280"/>
    </location>
</feature>
<evidence type="ECO:0000256" key="5">
    <source>
        <dbReference type="ARBA" id="ARBA00022692"/>
    </source>
</evidence>
<feature type="transmembrane region" description="Helical" evidence="8">
    <location>
        <begin position="56"/>
        <end position="76"/>
    </location>
</feature>
<dbReference type="Pfam" id="PF01594">
    <property type="entry name" value="AI-2E_transport"/>
    <property type="match status" value="1"/>
</dbReference>
<feature type="transmembrane region" description="Helical" evidence="8">
    <location>
        <begin position="324"/>
        <end position="350"/>
    </location>
</feature>
<feature type="transmembrane region" description="Helical" evidence="8">
    <location>
        <begin position="88"/>
        <end position="110"/>
    </location>
</feature>
<evidence type="ECO:0000256" key="7">
    <source>
        <dbReference type="ARBA" id="ARBA00023136"/>
    </source>
</evidence>
<keyword evidence="6 8" id="KW-1133">Transmembrane helix</keyword>
<feature type="transmembrane region" description="Helical" evidence="8">
    <location>
        <begin position="229"/>
        <end position="250"/>
    </location>
</feature>
<evidence type="ECO:0000256" key="3">
    <source>
        <dbReference type="ARBA" id="ARBA00022448"/>
    </source>
</evidence>
<evidence type="ECO:0000256" key="6">
    <source>
        <dbReference type="ARBA" id="ARBA00022989"/>
    </source>
</evidence>
<accession>A0ABN3H555</accession>
<evidence type="ECO:0000313" key="9">
    <source>
        <dbReference type="EMBL" id="GAA2369410.1"/>
    </source>
</evidence>
<organism evidence="9 10">
    <name type="scientific">Gordonia cholesterolivorans</name>
    <dbReference type="NCBI Taxonomy" id="559625"/>
    <lineage>
        <taxon>Bacteria</taxon>
        <taxon>Bacillati</taxon>
        <taxon>Actinomycetota</taxon>
        <taxon>Actinomycetes</taxon>
        <taxon>Mycobacteriales</taxon>
        <taxon>Gordoniaceae</taxon>
        <taxon>Gordonia</taxon>
    </lineage>
</organism>
<comment type="subcellular location">
    <subcellularLocation>
        <location evidence="1">Cell membrane</location>
        <topology evidence="1">Multi-pass membrane protein</topology>
    </subcellularLocation>
</comment>
<dbReference type="EMBL" id="BAAARB010000002">
    <property type="protein sequence ID" value="GAA2369410.1"/>
    <property type="molecule type" value="Genomic_DNA"/>
</dbReference>
<evidence type="ECO:0000256" key="4">
    <source>
        <dbReference type="ARBA" id="ARBA00022475"/>
    </source>
</evidence>
<evidence type="ECO:0000256" key="1">
    <source>
        <dbReference type="ARBA" id="ARBA00004651"/>
    </source>
</evidence>
<gene>
    <name evidence="9" type="ORF">GCM10009855_05900</name>
</gene>
<keyword evidence="4" id="KW-1003">Cell membrane</keyword>
<name>A0ABN3H555_9ACTN</name>
<dbReference type="InterPro" id="IPR002549">
    <property type="entry name" value="AI-2E-like"/>
</dbReference>
<evidence type="ECO:0000256" key="2">
    <source>
        <dbReference type="ARBA" id="ARBA00009773"/>
    </source>
</evidence>
<keyword evidence="7 8" id="KW-0472">Membrane</keyword>
<comment type="similarity">
    <text evidence="2">Belongs to the autoinducer-2 exporter (AI-2E) (TC 2.A.86) family.</text>
</comment>
<dbReference type="Proteomes" id="UP001501170">
    <property type="component" value="Unassembled WGS sequence"/>
</dbReference>
<keyword evidence="10" id="KW-1185">Reference proteome</keyword>
<evidence type="ECO:0000313" key="10">
    <source>
        <dbReference type="Proteomes" id="UP001501170"/>
    </source>
</evidence>